<evidence type="ECO:0000256" key="4">
    <source>
        <dbReference type="ARBA" id="ARBA00023157"/>
    </source>
</evidence>
<reference evidence="7 8" key="1">
    <citation type="submission" date="2024-03" db="EMBL/GenBank/DDBJ databases">
        <title>The genome assembly and annotation of the cricket Gryllus longicercus Weissman &amp; Gray.</title>
        <authorList>
            <person name="Szrajer S."/>
            <person name="Gray D."/>
            <person name="Ylla G."/>
        </authorList>
    </citation>
    <scope>NUCLEOTIDE SEQUENCE [LARGE SCALE GENOMIC DNA]</scope>
    <source>
        <strain evidence="7">DAG 2021-001</strain>
        <tissue evidence="7">Whole body minus gut</tissue>
    </source>
</reference>
<dbReference type="GO" id="GO:0007160">
    <property type="term" value="P:cell-matrix adhesion"/>
    <property type="evidence" value="ECO:0007669"/>
    <property type="project" value="TreeGrafter"/>
</dbReference>
<dbReference type="AlphaFoldDB" id="A0AAN9VU55"/>
<dbReference type="InterPro" id="IPR051950">
    <property type="entry name" value="Dev_reg/Prot_inhib"/>
</dbReference>
<gene>
    <name evidence="7" type="ORF">R5R35_006667</name>
</gene>
<comment type="caution">
    <text evidence="7">The sequence shown here is derived from an EMBL/GenBank/DDBJ whole genome shotgun (WGS) entry which is preliminary data.</text>
</comment>
<evidence type="ECO:0000313" key="8">
    <source>
        <dbReference type="Proteomes" id="UP001378592"/>
    </source>
</evidence>
<evidence type="ECO:0000256" key="3">
    <source>
        <dbReference type="ARBA" id="ARBA00022737"/>
    </source>
</evidence>
<keyword evidence="8" id="KW-1185">Reference proteome</keyword>
<organism evidence="7 8">
    <name type="scientific">Gryllus longicercus</name>
    <dbReference type="NCBI Taxonomy" id="2509291"/>
    <lineage>
        <taxon>Eukaryota</taxon>
        <taxon>Metazoa</taxon>
        <taxon>Ecdysozoa</taxon>
        <taxon>Arthropoda</taxon>
        <taxon>Hexapoda</taxon>
        <taxon>Insecta</taxon>
        <taxon>Pterygota</taxon>
        <taxon>Neoptera</taxon>
        <taxon>Polyneoptera</taxon>
        <taxon>Orthoptera</taxon>
        <taxon>Ensifera</taxon>
        <taxon>Gryllidea</taxon>
        <taxon>Grylloidea</taxon>
        <taxon>Gryllidae</taxon>
        <taxon>Gryllinae</taxon>
        <taxon>Gryllus</taxon>
    </lineage>
</organism>
<keyword evidence="3" id="KW-0677">Repeat</keyword>
<keyword evidence="4" id="KW-1015">Disulfide bond</keyword>
<evidence type="ECO:0000259" key="6">
    <source>
        <dbReference type="PROSITE" id="PS51162"/>
    </source>
</evidence>
<dbReference type="InterPro" id="IPR036857">
    <property type="entry name" value="Thyroglobulin_1_sf"/>
</dbReference>
<evidence type="ECO:0000313" key="7">
    <source>
        <dbReference type="EMBL" id="KAK7869856.1"/>
    </source>
</evidence>
<comment type="subcellular location">
    <subcellularLocation>
        <location evidence="1">Secreted</location>
    </subcellularLocation>
</comment>
<dbReference type="InterPro" id="IPR000716">
    <property type="entry name" value="Thyroglobulin_1"/>
</dbReference>
<dbReference type="PROSITE" id="PS51162">
    <property type="entry name" value="THYROGLOBULIN_1_2"/>
    <property type="match status" value="1"/>
</dbReference>
<keyword evidence="2" id="KW-0964">Secreted</keyword>
<dbReference type="GO" id="GO:0005615">
    <property type="term" value="C:extracellular space"/>
    <property type="evidence" value="ECO:0007669"/>
    <property type="project" value="TreeGrafter"/>
</dbReference>
<proteinExistence type="predicted"/>
<dbReference type="SUPFAM" id="SSF57610">
    <property type="entry name" value="Thyroglobulin type-1 domain"/>
    <property type="match status" value="2"/>
</dbReference>
<evidence type="ECO:0000256" key="2">
    <source>
        <dbReference type="ARBA" id="ARBA00022525"/>
    </source>
</evidence>
<sequence length="229" mass="25096">MRSAAEVEWPCLAVAVHSARGRVGACAACSVRAWRLTQEGRGAHEAPRCAADGSFEALQCARGVCWCADAKTGAPQGRVAPARAARQLFCYRAEAVGEGYRRRCDSQMEARARIVEVMEARGTTPYGLPYVNCDLDGSFAPVQLRDSGQRFCAWKDKQQILGFQQPATENNGMNCNCARDTVLLGNTLLRCSSNGNYETYRDEDGKIYCVDDDGYFMKFVDTITDSCVG</sequence>
<dbReference type="Gene3D" id="4.10.800.10">
    <property type="entry name" value="Thyroglobulin type-1"/>
    <property type="match status" value="1"/>
</dbReference>
<evidence type="ECO:0000256" key="5">
    <source>
        <dbReference type="PROSITE-ProRule" id="PRU00500"/>
    </source>
</evidence>
<name>A0AAN9VU55_9ORTH</name>
<dbReference type="EMBL" id="JAZDUA010000067">
    <property type="protein sequence ID" value="KAK7869856.1"/>
    <property type="molecule type" value="Genomic_DNA"/>
</dbReference>
<dbReference type="GO" id="GO:0005604">
    <property type="term" value="C:basement membrane"/>
    <property type="evidence" value="ECO:0007669"/>
    <property type="project" value="TreeGrafter"/>
</dbReference>
<dbReference type="PANTHER" id="PTHR12352:SF3">
    <property type="entry name" value="NIDOGEN-2"/>
    <property type="match status" value="1"/>
</dbReference>
<comment type="caution">
    <text evidence="5">Lacks conserved residue(s) required for the propagation of feature annotation.</text>
</comment>
<feature type="domain" description="Thyroglobulin type-1" evidence="6">
    <location>
        <begin position="26"/>
        <end position="90"/>
    </location>
</feature>
<dbReference type="Pfam" id="PF00086">
    <property type="entry name" value="Thyroglobulin_1"/>
    <property type="match status" value="1"/>
</dbReference>
<accession>A0AAN9VU55</accession>
<dbReference type="SMART" id="SM00211">
    <property type="entry name" value="TY"/>
    <property type="match status" value="2"/>
</dbReference>
<protein>
    <recommendedName>
        <fullName evidence="6">Thyroglobulin type-1 domain-containing protein</fullName>
    </recommendedName>
</protein>
<evidence type="ECO:0000256" key="1">
    <source>
        <dbReference type="ARBA" id="ARBA00004613"/>
    </source>
</evidence>
<dbReference type="PANTHER" id="PTHR12352">
    <property type="entry name" value="SECRETED MODULAR CALCIUM-BINDING PROTEIN"/>
    <property type="match status" value="1"/>
</dbReference>
<dbReference type="Proteomes" id="UP001378592">
    <property type="component" value="Unassembled WGS sequence"/>
</dbReference>